<keyword evidence="11" id="KW-1185">Reference proteome</keyword>
<evidence type="ECO:0000256" key="4">
    <source>
        <dbReference type="ARBA" id="ARBA00022692"/>
    </source>
</evidence>
<feature type="compositionally biased region" description="Low complexity" evidence="8">
    <location>
        <begin position="432"/>
        <end position="450"/>
    </location>
</feature>
<keyword evidence="6 9" id="KW-0472">Membrane</keyword>
<feature type="transmembrane region" description="Helical" evidence="9">
    <location>
        <begin position="90"/>
        <end position="113"/>
    </location>
</feature>
<feature type="transmembrane region" description="Helical" evidence="9">
    <location>
        <begin position="20"/>
        <end position="39"/>
    </location>
</feature>
<feature type="transmembrane region" description="Helical" evidence="9">
    <location>
        <begin position="386"/>
        <end position="409"/>
    </location>
</feature>
<evidence type="ECO:0000256" key="5">
    <source>
        <dbReference type="ARBA" id="ARBA00022989"/>
    </source>
</evidence>
<protein>
    <submittedName>
        <fullName evidence="10">DUF2029 domain-containing protein</fullName>
    </submittedName>
</protein>
<evidence type="ECO:0000313" key="11">
    <source>
        <dbReference type="Proteomes" id="UP000308697"/>
    </source>
</evidence>
<evidence type="ECO:0000256" key="9">
    <source>
        <dbReference type="SAM" id="Phobius"/>
    </source>
</evidence>
<dbReference type="GO" id="GO:0016758">
    <property type="term" value="F:hexosyltransferase activity"/>
    <property type="evidence" value="ECO:0007669"/>
    <property type="project" value="InterPro"/>
</dbReference>
<feature type="transmembrane region" description="Helical" evidence="9">
    <location>
        <begin position="307"/>
        <end position="325"/>
    </location>
</feature>
<keyword evidence="2" id="KW-1003">Cell membrane</keyword>
<feature type="transmembrane region" description="Helical" evidence="9">
    <location>
        <begin position="211"/>
        <end position="238"/>
    </location>
</feature>
<dbReference type="RefSeq" id="WP_136741563.1">
    <property type="nucleotide sequence ID" value="NZ_SUMB01000007.1"/>
</dbReference>
<keyword evidence="4 9" id="KW-0812">Transmembrane</keyword>
<sequence length="478" mass="49630">MSHQTVSGGSGGPRRVWLPVAAWAATRAVLLLCVLKVLVLPGPDVTSDVSVIYQGWSEVLRTGTFPLDDVTWQYPPAAALPVLAPGLLPFLGYAPAFFALVLVVDAAGLALFLRADGGPPCSFRAWGRHGHRPLGAWVWIAGVALLGPTAYARYDLMVTVVAAAALFAAARRPGAAGALVAFGALLKVWPVLLLCGAAWPWPGRRRARALWLSAAGTATGLTLFFVSLAPGALAFVTFQRDRGTEIESLGGLVFHVARHYGWSGEARLNYGSVEFLGPGVPFVSTLALVLTVTAMGWLLLWRLRARTLGGATLCDAAFTATLLFTTTSRVISPQYMLWLVGLAAVCMTVRASRQGLPAALVLVATGVTLLEFPVSFPHVVAGDARGIALLALRNGLLVAASLVAARRLWVATGAGRRADSGRRGGGAERGESAVPGAVIAPRGRAAGAPEGPEPSAAPAPSAPALTSTAASHKRATDG</sequence>
<feature type="transmembrane region" description="Helical" evidence="9">
    <location>
        <begin position="279"/>
        <end position="300"/>
    </location>
</feature>
<feature type="transmembrane region" description="Helical" evidence="9">
    <location>
        <begin position="356"/>
        <end position="374"/>
    </location>
</feature>
<evidence type="ECO:0000256" key="6">
    <source>
        <dbReference type="ARBA" id="ARBA00023136"/>
    </source>
</evidence>
<evidence type="ECO:0000313" key="10">
    <source>
        <dbReference type="EMBL" id="TJZ50928.1"/>
    </source>
</evidence>
<dbReference type="AlphaFoldDB" id="A0A4V5MJW6"/>
<feature type="transmembrane region" description="Helical" evidence="9">
    <location>
        <begin position="174"/>
        <end position="199"/>
    </location>
</feature>
<feature type="compositionally biased region" description="Pro residues" evidence="8">
    <location>
        <begin position="451"/>
        <end position="461"/>
    </location>
</feature>
<dbReference type="PIRSF" id="PIRSF010361">
    <property type="entry name" value="UCP010361"/>
    <property type="match status" value="1"/>
</dbReference>
<comment type="caution">
    <text evidence="10">The sequence shown here is derived from an EMBL/GenBank/DDBJ whole genome shotgun (WGS) entry which is preliminary data.</text>
</comment>
<dbReference type="Proteomes" id="UP000308697">
    <property type="component" value="Unassembled WGS sequence"/>
</dbReference>
<dbReference type="InterPro" id="IPR018584">
    <property type="entry name" value="GT87"/>
</dbReference>
<evidence type="ECO:0000256" key="2">
    <source>
        <dbReference type="ARBA" id="ARBA00022475"/>
    </source>
</evidence>
<gene>
    <name evidence="10" type="ORF">FCH28_20665</name>
</gene>
<organism evidence="10 11">
    <name type="scientific">Streptomyces piniterrae</name>
    <dbReference type="NCBI Taxonomy" id="2571125"/>
    <lineage>
        <taxon>Bacteria</taxon>
        <taxon>Bacillati</taxon>
        <taxon>Actinomycetota</taxon>
        <taxon>Actinomycetes</taxon>
        <taxon>Kitasatosporales</taxon>
        <taxon>Streptomycetaceae</taxon>
        <taxon>Streptomyces</taxon>
    </lineage>
</organism>
<keyword evidence="5 9" id="KW-1133">Transmembrane helix</keyword>
<dbReference type="GO" id="GO:0005886">
    <property type="term" value="C:plasma membrane"/>
    <property type="evidence" value="ECO:0007669"/>
    <property type="project" value="UniProtKB-SubCell"/>
</dbReference>
<evidence type="ECO:0000256" key="8">
    <source>
        <dbReference type="SAM" id="MobiDB-lite"/>
    </source>
</evidence>
<name>A0A4V5MJW6_9ACTN</name>
<evidence type="ECO:0000256" key="1">
    <source>
        <dbReference type="ARBA" id="ARBA00004651"/>
    </source>
</evidence>
<dbReference type="Pfam" id="PF09594">
    <property type="entry name" value="GT87"/>
    <property type="match status" value="1"/>
</dbReference>
<proteinExistence type="inferred from homology"/>
<dbReference type="InterPro" id="IPR016570">
    <property type="entry name" value="UCP010361"/>
</dbReference>
<feature type="region of interest" description="Disordered" evidence="8">
    <location>
        <begin position="416"/>
        <end position="478"/>
    </location>
</feature>
<reference evidence="10 11" key="1">
    <citation type="submission" date="2019-04" db="EMBL/GenBank/DDBJ databases">
        <title>Streptomyces piniterrae sp. nov., a heliquinomycin-producing actinomycete isolated from rhizosphere soil of Pinus yunnanensis.</title>
        <authorList>
            <person name="Zhuang X."/>
            <person name="Zhao J."/>
        </authorList>
    </citation>
    <scope>NUCLEOTIDE SEQUENCE [LARGE SCALE GENOMIC DNA]</scope>
    <source>
        <strain evidence="11">jys28</strain>
    </source>
</reference>
<feature type="compositionally biased region" description="Basic and acidic residues" evidence="8">
    <location>
        <begin position="416"/>
        <end position="431"/>
    </location>
</feature>
<feature type="transmembrane region" description="Helical" evidence="9">
    <location>
        <begin position="134"/>
        <end position="154"/>
    </location>
</feature>
<evidence type="ECO:0000256" key="7">
    <source>
        <dbReference type="ARBA" id="ARBA00024033"/>
    </source>
</evidence>
<accession>A0A4V5MJW6</accession>
<dbReference type="OrthoDB" id="4099703at2"/>
<keyword evidence="3" id="KW-0808">Transferase</keyword>
<evidence type="ECO:0000256" key="3">
    <source>
        <dbReference type="ARBA" id="ARBA00022679"/>
    </source>
</evidence>
<feature type="transmembrane region" description="Helical" evidence="9">
    <location>
        <begin position="331"/>
        <end position="349"/>
    </location>
</feature>
<dbReference type="EMBL" id="SUMB01000007">
    <property type="protein sequence ID" value="TJZ50928.1"/>
    <property type="molecule type" value="Genomic_DNA"/>
</dbReference>
<comment type="similarity">
    <text evidence="7">Belongs to the glycosyltransferase 87 family.</text>
</comment>
<comment type="subcellular location">
    <subcellularLocation>
        <location evidence="1">Cell membrane</location>
        <topology evidence="1">Multi-pass membrane protein</topology>
    </subcellularLocation>
</comment>